<dbReference type="RefSeq" id="WP_101810159.1">
    <property type="nucleotide sequence ID" value="NZ_PKJO01000005.1"/>
</dbReference>
<dbReference type="Gene3D" id="3.40.50.150">
    <property type="entry name" value="Vaccinia Virus protein VP39"/>
    <property type="match status" value="1"/>
</dbReference>
<dbReference type="PANTHER" id="PTHR43542">
    <property type="entry name" value="METHYLTRANSFERASE"/>
    <property type="match status" value="1"/>
</dbReference>
<dbReference type="InterPro" id="IPR002052">
    <property type="entry name" value="DNA_methylase_N6_adenine_CS"/>
</dbReference>
<evidence type="ECO:0000313" key="4">
    <source>
        <dbReference type="Proteomes" id="UP000234767"/>
    </source>
</evidence>
<dbReference type="GO" id="GO:0003676">
    <property type="term" value="F:nucleic acid binding"/>
    <property type="evidence" value="ECO:0007669"/>
    <property type="project" value="InterPro"/>
</dbReference>
<accession>A0A2I1XCK6</accession>
<dbReference type="AlphaFoldDB" id="A0A2I1XCK6"/>
<reference evidence="3 4" key="1">
    <citation type="submission" date="2017-12" db="EMBL/GenBank/DDBJ databases">
        <title>Phylogenetic diversity of female urinary microbiome.</title>
        <authorList>
            <person name="Thomas-White K."/>
            <person name="Wolfe A.J."/>
        </authorList>
    </citation>
    <scope>NUCLEOTIDE SEQUENCE [LARGE SCALE GENOMIC DNA]</scope>
    <source>
        <strain evidence="3 4">UMB0321</strain>
    </source>
</reference>
<dbReference type="Proteomes" id="UP000234767">
    <property type="component" value="Unassembled WGS sequence"/>
</dbReference>
<dbReference type="InterPro" id="IPR004398">
    <property type="entry name" value="RNA_MeTrfase_RsmD"/>
</dbReference>
<dbReference type="PROSITE" id="PS00092">
    <property type="entry name" value="N6_MTASE"/>
    <property type="match status" value="1"/>
</dbReference>
<evidence type="ECO:0000256" key="1">
    <source>
        <dbReference type="ARBA" id="ARBA00022603"/>
    </source>
</evidence>
<protein>
    <submittedName>
        <fullName evidence="3">16S rRNA (Guanine(966)-N(2))-methyltransferase RsmD</fullName>
    </submittedName>
</protein>
<gene>
    <name evidence="3" type="primary">rsmD</name>
    <name evidence="3" type="ORF">CYK00_05060</name>
</gene>
<dbReference type="NCBIfam" id="TIGR00095">
    <property type="entry name" value="16S rRNA (guanine(966)-N(2))-methyltransferase RsmD"/>
    <property type="match status" value="1"/>
</dbReference>
<dbReference type="PIRSF" id="PIRSF004553">
    <property type="entry name" value="CHP00095"/>
    <property type="match status" value="1"/>
</dbReference>
<dbReference type="Pfam" id="PF03602">
    <property type="entry name" value="Cons_hypoth95"/>
    <property type="match status" value="1"/>
</dbReference>
<sequence>MSKHSKHSNQVRIIGGQCRGRKLVFADADGLRPTPDSVREKLFNWLGQDLTGMNVLDLFTGSGALGFEAASRNAKRVVLADNNRKTADMLRQNARVLGLDKLEIINVDGLAYLQRSSEKFDVVFLDPPFAWQGWENLFTSLKNSLKNGAMVYIEAGELPDFPEWLELYREGRAGKSSFVLLQFIQVAE</sequence>
<dbReference type="GO" id="GO:0008168">
    <property type="term" value="F:methyltransferase activity"/>
    <property type="evidence" value="ECO:0007669"/>
    <property type="project" value="UniProtKB-KW"/>
</dbReference>
<evidence type="ECO:0000313" key="3">
    <source>
        <dbReference type="EMBL" id="PLA40323.1"/>
    </source>
</evidence>
<dbReference type="PANTHER" id="PTHR43542:SF1">
    <property type="entry name" value="METHYLTRANSFERASE"/>
    <property type="match status" value="1"/>
</dbReference>
<keyword evidence="2 3" id="KW-0808">Transferase</keyword>
<keyword evidence="1 3" id="KW-0489">Methyltransferase</keyword>
<evidence type="ECO:0000256" key="2">
    <source>
        <dbReference type="ARBA" id="ARBA00022679"/>
    </source>
</evidence>
<dbReference type="CDD" id="cd02440">
    <property type="entry name" value="AdoMet_MTases"/>
    <property type="match status" value="1"/>
</dbReference>
<dbReference type="SUPFAM" id="SSF53335">
    <property type="entry name" value="S-adenosyl-L-methionine-dependent methyltransferases"/>
    <property type="match status" value="1"/>
</dbReference>
<dbReference type="InterPro" id="IPR029063">
    <property type="entry name" value="SAM-dependent_MTases_sf"/>
</dbReference>
<dbReference type="GO" id="GO:0031167">
    <property type="term" value="P:rRNA methylation"/>
    <property type="evidence" value="ECO:0007669"/>
    <property type="project" value="InterPro"/>
</dbReference>
<dbReference type="EMBL" id="PKJO01000005">
    <property type="protein sequence ID" value="PLA40323.1"/>
    <property type="molecule type" value="Genomic_DNA"/>
</dbReference>
<comment type="caution">
    <text evidence="3">The sequence shown here is derived from an EMBL/GenBank/DDBJ whole genome shotgun (WGS) entry which is preliminary data.</text>
</comment>
<organism evidence="3 4">
    <name type="scientific">Neisseria sicca</name>
    <dbReference type="NCBI Taxonomy" id="490"/>
    <lineage>
        <taxon>Bacteria</taxon>
        <taxon>Pseudomonadati</taxon>
        <taxon>Pseudomonadota</taxon>
        <taxon>Betaproteobacteria</taxon>
        <taxon>Neisseriales</taxon>
        <taxon>Neisseriaceae</taxon>
        <taxon>Neisseria</taxon>
    </lineage>
</organism>
<name>A0A2I1XCK6_NEISI</name>
<proteinExistence type="predicted"/>